<evidence type="ECO:0000256" key="8">
    <source>
        <dbReference type="ARBA" id="ARBA00022737"/>
    </source>
</evidence>
<feature type="region of interest" description="Disordered" evidence="17">
    <location>
        <begin position="57"/>
        <end position="85"/>
    </location>
</feature>
<keyword evidence="13" id="KW-0325">Glycoprotein</keyword>
<comment type="caution">
    <text evidence="16">Lacks conserved residue(s) required for the propagation of feature annotation.</text>
</comment>
<keyword evidence="4" id="KW-0886">LTQ</keyword>
<evidence type="ECO:0000256" key="12">
    <source>
        <dbReference type="ARBA" id="ARBA00023157"/>
    </source>
</evidence>
<dbReference type="Pfam" id="PF00530">
    <property type="entry name" value="SRCR"/>
    <property type="match status" value="2"/>
</dbReference>
<comment type="catalytic activity">
    <reaction evidence="15">
        <text>L-lysyl-[protein] + O2 + H2O = (S)-2-amino-6-oxohexanoyl-[protein] + H2O2 + NH4(+)</text>
        <dbReference type="Rhea" id="RHEA:24544"/>
        <dbReference type="Rhea" id="RHEA-COMP:9752"/>
        <dbReference type="Rhea" id="RHEA-COMP:12448"/>
        <dbReference type="ChEBI" id="CHEBI:15377"/>
        <dbReference type="ChEBI" id="CHEBI:15379"/>
        <dbReference type="ChEBI" id="CHEBI:16240"/>
        <dbReference type="ChEBI" id="CHEBI:28938"/>
        <dbReference type="ChEBI" id="CHEBI:29969"/>
        <dbReference type="ChEBI" id="CHEBI:131803"/>
        <dbReference type="EC" id="1.4.3.13"/>
    </reaction>
</comment>
<dbReference type="GO" id="GO:0005615">
    <property type="term" value="C:extracellular space"/>
    <property type="evidence" value="ECO:0007669"/>
    <property type="project" value="TreeGrafter"/>
</dbReference>
<keyword evidence="7" id="KW-0732">Signal</keyword>
<keyword evidence="12 16" id="KW-1015">Disulfide bond</keyword>
<comment type="subcellular location">
    <subcellularLocation>
        <location evidence="2">Secreted</location>
        <location evidence="2">Extracellular space</location>
    </subcellularLocation>
</comment>
<dbReference type="PANTHER" id="PTHR45817:SF4">
    <property type="entry name" value="LYSYL OXIDASE-LIKE-RELATED"/>
    <property type="match status" value="1"/>
</dbReference>
<keyword evidence="5" id="KW-0964">Secreted</keyword>
<reference evidence="19" key="1">
    <citation type="submission" date="2020-11" db="EMBL/GenBank/DDBJ databases">
        <authorList>
            <person name="Tran Van P."/>
        </authorList>
    </citation>
    <scope>NUCLEOTIDE SEQUENCE</scope>
</reference>
<dbReference type="InterPro" id="IPR009003">
    <property type="entry name" value="Peptidase_S1_PA"/>
</dbReference>
<sequence length="934" mass="103140">MANIRDFGPFVYCATCVLLFNLIVLPGTKSQAPRLRLYWTLSESTAQVPPSLAQSQASTQALPEVNQARTTVHSRSSHLSTLSSSSSQWTTNVVQSLAQHRASVVVSNSVDPTPRPYRGDIPPEEQERRRQLALDRSRLAEERRQMVEARRRARARWIQRVLAERRRERDEARRLAEANGTRSEALGSDGPVDGTLRLTGGRFAFEGNVEIYHFGRWGGVCDDEWDEREAAVVCRQLGYNDELPRPTQRSKFGTIVEAVWMDNLQCSGEEDALSQCRFDGWGNHDCSASEAAGVQCRLVEERIPIDPPPSYGKNAVAGSGERNGGGLPVENSFENEVDDDESAMDGPPQKNKKHIKTISGSAGFQMRLAGGRIPTEGRVEVRTEGGAWSLICGDGWSLLEGSVVCRQLGLGYAAAALQTNYFGGNSSRIALSEVECRGNESRIDDCLHDAWGDVFCPGDANNIASVVCADVLADLVPDLYEMQRSLHLEDKQLWFLSCALEENCLGSDANELMKSANGHLEVRRLLRFTARIANVGTADFRPFAPKSSWQWHQCHLHYHSMEVFANFDIFDEKGKRVAEGHKASFCLEDAECKHGVEKVYNCENYGDQGISPGCTDTYAWNIDCQWIDMTHVTPGQYTFKLTPSLFCFSTVNYLFLPEFSSHQFSTLGLVADHGQNNIIRECVRRGIQLRLRELRSVAMESPSRIIGGEETGIGEHPYVVSVQNILGYHFCTGSVLAEDWILTAGHCARGEIPGRLLIAAGRTNKYNSSEGQLVGVTEIVLHEFYDDGTDNANDIALLRLNETLVIGGEIQLIALAMETNAMYGNLTVMGWGVDENGTFSENLRAVTVPFHDDSACREAYGEINILDSMMCAGDTGLDSCLGDTGAPLVQIDGEEATQVGIKSWGRLCGLEGFPGVYTEVAYFTNWVQEKCACI</sequence>
<keyword evidence="11" id="KW-0186">Copper</keyword>
<dbReference type="GO" id="GO:0004252">
    <property type="term" value="F:serine-type endopeptidase activity"/>
    <property type="evidence" value="ECO:0007669"/>
    <property type="project" value="InterPro"/>
</dbReference>
<dbReference type="PRINTS" id="PR00258">
    <property type="entry name" value="SPERACTRCPTR"/>
</dbReference>
<dbReference type="FunFam" id="2.40.10.10:FF:000068">
    <property type="entry name" value="transmembrane protease serine 2"/>
    <property type="match status" value="1"/>
</dbReference>
<comment type="similarity">
    <text evidence="3">Belongs to the lysyl oxidase family.</text>
</comment>
<gene>
    <name evidence="19" type="ORF">CTOB1V02_LOCUS1985</name>
</gene>
<evidence type="ECO:0000256" key="2">
    <source>
        <dbReference type="ARBA" id="ARBA00004239"/>
    </source>
</evidence>
<dbReference type="GO" id="GO:0005507">
    <property type="term" value="F:copper ion binding"/>
    <property type="evidence" value="ECO:0007669"/>
    <property type="project" value="InterPro"/>
</dbReference>
<dbReference type="SUPFAM" id="SSF56487">
    <property type="entry name" value="SRCR-like"/>
    <property type="match status" value="2"/>
</dbReference>
<dbReference type="SMART" id="SM00020">
    <property type="entry name" value="Tryp_SPc"/>
    <property type="match status" value="1"/>
</dbReference>
<evidence type="ECO:0000256" key="15">
    <source>
        <dbReference type="ARBA" id="ARBA00047861"/>
    </source>
</evidence>
<dbReference type="InterPro" id="IPR018114">
    <property type="entry name" value="TRYPSIN_HIS"/>
</dbReference>
<dbReference type="InterPro" id="IPR050912">
    <property type="entry name" value="LOX-like_protein"/>
</dbReference>
<dbReference type="InterPro" id="IPR001695">
    <property type="entry name" value="Lysyl_oxidase"/>
</dbReference>
<evidence type="ECO:0000256" key="1">
    <source>
        <dbReference type="ARBA" id="ARBA00001935"/>
    </source>
</evidence>
<feature type="compositionally biased region" description="Basic and acidic residues" evidence="17">
    <location>
        <begin position="125"/>
        <end position="136"/>
    </location>
</feature>
<feature type="disulfide bond" evidence="16">
    <location>
        <begin position="392"/>
        <end position="456"/>
    </location>
</feature>
<dbReference type="Pfam" id="PF01186">
    <property type="entry name" value="Lysyl_oxidase"/>
    <property type="match status" value="1"/>
</dbReference>
<dbReference type="Pfam" id="PF00089">
    <property type="entry name" value="Trypsin"/>
    <property type="match status" value="1"/>
</dbReference>
<dbReference type="FunFam" id="3.10.250.10:FF:000032">
    <property type="entry name" value="Si:dkey-14d8.20"/>
    <property type="match status" value="1"/>
</dbReference>
<keyword evidence="18" id="KW-0472">Membrane</keyword>
<feature type="region of interest" description="Disordered" evidence="17">
    <location>
        <begin position="307"/>
        <end position="354"/>
    </location>
</feature>
<feature type="compositionally biased region" description="Acidic residues" evidence="17">
    <location>
        <begin position="333"/>
        <end position="343"/>
    </location>
</feature>
<keyword evidence="8" id="KW-0677">Repeat</keyword>
<accession>A0A7R8ZLR4</accession>
<evidence type="ECO:0000256" key="13">
    <source>
        <dbReference type="ARBA" id="ARBA00023180"/>
    </source>
</evidence>
<keyword evidence="18" id="KW-0812">Transmembrane</keyword>
<evidence type="ECO:0000256" key="4">
    <source>
        <dbReference type="ARBA" id="ARBA00022477"/>
    </source>
</evidence>
<dbReference type="Gene3D" id="3.10.250.10">
    <property type="entry name" value="SRCR-like domain"/>
    <property type="match status" value="2"/>
</dbReference>
<evidence type="ECO:0000256" key="14">
    <source>
        <dbReference type="ARBA" id="ARBA00038869"/>
    </source>
</evidence>
<dbReference type="AlphaFoldDB" id="A0A7R8ZLR4"/>
<dbReference type="GO" id="GO:0016020">
    <property type="term" value="C:membrane"/>
    <property type="evidence" value="ECO:0007669"/>
    <property type="project" value="InterPro"/>
</dbReference>
<feature type="compositionally biased region" description="Low complexity" evidence="17">
    <location>
        <begin position="69"/>
        <end position="85"/>
    </location>
</feature>
<keyword evidence="10" id="KW-0560">Oxidoreductase</keyword>
<dbReference type="PROSITE" id="PS00926">
    <property type="entry name" value="LYSYL_OXIDASE"/>
    <property type="match status" value="1"/>
</dbReference>
<feature type="transmembrane region" description="Helical" evidence="18">
    <location>
        <begin position="7"/>
        <end position="27"/>
    </location>
</feature>
<evidence type="ECO:0000256" key="9">
    <source>
        <dbReference type="ARBA" id="ARBA00022772"/>
    </source>
</evidence>
<dbReference type="InterPro" id="IPR001190">
    <property type="entry name" value="SRCR"/>
</dbReference>
<dbReference type="InterPro" id="IPR001254">
    <property type="entry name" value="Trypsin_dom"/>
</dbReference>
<proteinExistence type="inferred from homology"/>
<dbReference type="SMART" id="SM00202">
    <property type="entry name" value="SR"/>
    <property type="match status" value="2"/>
</dbReference>
<comment type="cofactor">
    <cofactor evidence="1">
        <name>Cu cation</name>
        <dbReference type="ChEBI" id="CHEBI:23378"/>
    </cofactor>
</comment>
<evidence type="ECO:0000256" key="17">
    <source>
        <dbReference type="SAM" id="MobiDB-lite"/>
    </source>
</evidence>
<dbReference type="PROSITE" id="PS00420">
    <property type="entry name" value="SRCR_1"/>
    <property type="match status" value="1"/>
</dbReference>
<evidence type="ECO:0000256" key="5">
    <source>
        <dbReference type="ARBA" id="ARBA00022525"/>
    </source>
</evidence>
<feature type="disulfide bond" evidence="16">
    <location>
        <begin position="266"/>
        <end position="276"/>
    </location>
</feature>
<dbReference type="PROSITE" id="PS50240">
    <property type="entry name" value="TRYPSIN_DOM"/>
    <property type="match status" value="1"/>
</dbReference>
<dbReference type="GO" id="GO:0004720">
    <property type="term" value="F:protein-lysine 6-oxidase activity"/>
    <property type="evidence" value="ECO:0007669"/>
    <property type="project" value="UniProtKB-EC"/>
</dbReference>
<dbReference type="EMBL" id="OB660291">
    <property type="protein sequence ID" value="CAD7224014.1"/>
    <property type="molecule type" value="Genomic_DNA"/>
</dbReference>
<dbReference type="Gene3D" id="2.40.10.10">
    <property type="entry name" value="Trypsin-like serine proteases"/>
    <property type="match status" value="1"/>
</dbReference>
<keyword evidence="9" id="KW-0801">TPQ</keyword>
<evidence type="ECO:0000256" key="10">
    <source>
        <dbReference type="ARBA" id="ARBA00023002"/>
    </source>
</evidence>
<dbReference type="OrthoDB" id="547291at2759"/>
<dbReference type="InterPro" id="IPR019828">
    <property type="entry name" value="Lysyl_oxidase_CS"/>
</dbReference>
<keyword evidence="6" id="KW-0479">Metal-binding</keyword>
<evidence type="ECO:0000256" key="6">
    <source>
        <dbReference type="ARBA" id="ARBA00022723"/>
    </source>
</evidence>
<dbReference type="SUPFAM" id="SSF50494">
    <property type="entry name" value="Trypsin-like serine proteases"/>
    <property type="match status" value="1"/>
</dbReference>
<evidence type="ECO:0000256" key="16">
    <source>
        <dbReference type="PROSITE-ProRule" id="PRU00196"/>
    </source>
</evidence>
<evidence type="ECO:0000256" key="11">
    <source>
        <dbReference type="ARBA" id="ARBA00023008"/>
    </source>
</evidence>
<dbReference type="InterPro" id="IPR036772">
    <property type="entry name" value="SRCR-like_dom_sf"/>
</dbReference>
<dbReference type="PROSITE" id="PS00134">
    <property type="entry name" value="TRYPSIN_HIS"/>
    <property type="match status" value="1"/>
</dbReference>
<evidence type="ECO:0000256" key="3">
    <source>
        <dbReference type="ARBA" id="ARBA00007492"/>
    </source>
</evidence>
<feature type="region of interest" description="Disordered" evidence="17">
    <location>
        <begin position="169"/>
        <end position="193"/>
    </location>
</feature>
<feature type="disulfide bond" evidence="16">
    <location>
        <begin position="436"/>
        <end position="446"/>
    </location>
</feature>
<protein>
    <recommendedName>
        <fullName evidence="14">protein-lysine 6-oxidase</fullName>
        <ecNumber evidence="14">1.4.3.13</ecNumber>
    </recommendedName>
</protein>
<evidence type="ECO:0000313" key="19">
    <source>
        <dbReference type="EMBL" id="CAD7224014.1"/>
    </source>
</evidence>
<dbReference type="PRINTS" id="PR00074">
    <property type="entry name" value="LYSYLOXIDASE"/>
</dbReference>
<dbReference type="EC" id="1.4.3.13" evidence="14"/>
<keyword evidence="18" id="KW-1133">Transmembrane helix</keyword>
<evidence type="ECO:0000256" key="18">
    <source>
        <dbReference type="SAM" id="Phobius"/>
    </source>
</evidence>
<dbReference type="InterPro" id="IPR043504">
    <property type="entry name" value="Peptidase_S1_PA_chymotrypsin"/>
</dbReference>
<dbReference type="FunFam" id="3.10.250.10:FF:000006">
    <property type="entry name" value="neurotrypsin isoform X2"/>
    <property type="match status" value="1"/>
</dbReference>
<dbReference type="PANTHER" id="PTHR45817">
    <property type="entry name" value="LYSYL OXIDASE-LIKE-RELATED"/>
    <property type="match status" value="1"/>
</dbReference>
<dbReference type="PROSITE" id="PS50287">
    <property type="entry name" value="SRCR_2"/>
    <property type="match status" value="2"/>
</dbReference>
<dbReference type="CDD" id="cd00190">
    <property type="entry name" value="Tryp_SPc"/>
    <property type="match status" value="1"/>
</dbReference>
<evidence type="ECO:0000256" key="7">
    <source>
        <dbReference type="ARBA" id="ARBA00022729"/>
    </source>
</evidence>
<feature type="region of interest" description="Disordered" evidence="17">
    <location>
        <begin position="105"/>
        <end position="136"/>
    </location>
</feature>
<name>A0A7R8ZLR4_9CRUS</name>
<dbReference type="GO" id="GO:0006508">
    <property type="term" value="P:proteolysis"/>
    <property type="evidence" value="ECO:0007669"/>
    <property type="project" value="InterPro"/>
</dbReference>
<organism evidence="19">
    <name type="scientific">Cyprideis torosa</name>
    <dbReference type="NCBI Taxonomy" id="163714"/>
    <lineage>
        <taxon>Eukaryota</taxon>
        <taxon>Metazoa</taxon>
        <taxon>Ecdysozoa</taxon>
        <taxon>Arthropoda</taxon>
        <taxon>Crustacea</taxon>
        <taxon>Oligostraca</taxon>
        <taxon>Ostracoda</taxon>
        <taxon>Podocopa</taxon>
        <taxon>Podocopida</taxon>
        <taxon>Cytherocopina</taxon>
        <taxon>Cytheroidea</taxon>
        <taxon>Cytherideidae</taxon>
        <taxon>Cyprideis</taxon>
    </lineage>
</organism>